<evidence type="ECO:0000313" key="1">
    <source>
        <dbReference type="EMBL" id="NVI46230.1"/>
    </source>
</evidence>
<proteinExistence type="predicted"/>
<gene>
    <name evidence="1" type="ORF">HAP48_025385</name>
</gene>
<protein>
    <submittedName>
        <fullName evidence="1">Uncharacterized protein</fullName>
    </submittedName>
</protein>
<dbReference type="RefSeq" id="WP_166205575.1">
    <property type="nucleotide sequence ID" value="NZ_CP088285.1"/>
</dbReference>
<dbReference type="AlphaFoldDB" id="A0A974A2L5"/>
<name>A0A974A2L5_9BRAD</name>
<dbReference type="EMBL" id="JAAOLE020000001">
    <property type="protein sequence ID" value="NVI46230.1"/>
    <property type="molecule type" value="Genomic_DNA"/>
</dbReference>
<sequence>MEYLYVDLGSLDTIGPFPGASVNPPGLGLITSPFSGTITTHTHFTDNILRVGLNYQFH</sequence>
<accession>A0A974A2L5</accession>
<comment type="caution">
    <text evidence="1">The sequence shown here is derived from an EMBL/GenBank/DDBJ whole genome shotgun (WGS) entry which is preliminary data.</text>
</comment>
<organism evidence="1">
    <name type="scientific">Bradyrhizobium septentrionale</name>
    <dbReference type="NCBI Taxonomy" id="1404411"/>
    <lineage>
        <taxon>Bacteria</taxon>
        <taxon>Pseudomonadati</taxon>
        <taxon>Pseudomonadota</taxon>
        <taxon>Alphaproteobacteria</taxon>
        <taxon>Hyphomicrobiales</taxon>
        <taxon>Nitrobacteraceae</taxon>
        <taxon>Bradyrhizobium</taxon>
    </lineage>
</organism>
<reference evidence="1" key="1">
    <citation type="submission" date="2020-06" db="EMBL/GenBank/DDBJ databases">
        <title>Whole Genome Sequence of Bradyrhizobium sp. Strain 1S1.</title>
        <authorList>
            <person name="Bromfield E.S.P."/>
            <person name="Cloutier S."/>
        </authorList>
    </citation>
    <scope>NUCLEOTIDE SEQUENCE [LARGE SCALE GENOMIC DNA]</scope>
    <source>
        <strain evidence="1">1S1</strain>
    </source>
</reference>